<dbReference type="KEGG" id="mfm:MfeM64YM_0105"/>
<evidence type="ECO:0000256" key="2">
    <source>
        <dbReference type="ARBA" id="ARBA00022840"/>
    </source>
</evidence>
<dbReference type="GO" id="GO:0006281">
    <property type="term" value="P:DNA repair"/>
    <property type="evidence" value="ECO:0007669"/>
    <property type="project" value="InterPro"/>
</dbReference>
<name>A0AB32XAS9_MYCFM</name>
<dbReference type="SUPFAM" id="SSF52540">
    <property type="entry name" value="P-loop containing nucleoside triphosphate hydrolases"/>
    <property type="match status" value="1"/>
</dbReference>
<evidence type="ECO:0000313" key="6">
    <source>
        <dbReference type="EMBL" id="ADV34475.1"/>
    </source>
</evidence>
<dbReference type="GO" id="GO:0003677">
    <property type="term" value="F:DNA binding"/>
    <property type="evidence" value="ECO:0007669"/>
    <property type="project" value="InterPro"/>
</dbReference>
<dbReference type="EMBL" id="CP002458">
    <property type="protein sequence ID" value="ADV34241.1"/>
    <property type="molecule type" value="Genomic_DNA"/>
</dbReference>
<accession>A0AB32XAS9</accession>
<dbReference type="KEGG" id="mfm:MfeM64YM_0235"/>
<gene>
    <name evidence="4" type="primary">ruvB-1</name>
    <name evidence="5" type="synonym">ruvB-2</name>
    <name evidence="6" type="synonym">ruvB-4</name>
    <name evidence="4" type="ordered locus">MfeM64YM_0105</name>
    <name evidence="5" type="ordered locus">MfeM64YM_0235</name>
    <name evidence="6" type="ordered locus">MfeM64YM_0477</name>
</gene>
<dbReference type="AlphaFoldDB" id="A0AB32XAS9"/>
<dbReference type="Gene3D" id="3.40.50.300">
    <property type="entry name" value="P-loop containing nucleotide triphosphate hydrolases"/>
    <property type="match status" value="1"/>
</dbReference>
<dbReference type="InterPro" id="IPR008824">
    <property type="entry name" value="RuvB-like_N"/>
</dbReference>
<dbReference type="EMBL" id="CP002458">
    <property type="protein sequence ID" value="ADV34114.1"/>
    <property type="molecule type" value="Genomic_DNA"/>
</dbReference>
<keyword evidence="2" id="KW-0067">ATP-binding</keyword>
<dbReference type="InterPro" id="IPR004605">
    <property type="entry name" value="DNA_helicase_Holl-junc_RuvB"/>
</dbReference>
<sequence length="235" mass="27475">MYNLTPINFKEFRGQKDLIKSLIILLQESKKIPNMIFVAPKGYGKYSLANIISQFKDRSLQPITSNNIVDEFELLNILANLKNNAILFIEDINKLKPELKKLLFDIYNSINLDKVEKICYSNKRFKIKNFSIIGTINSSNQIDSSKWEGFKIFNLKKYSLNNLNQIINYNRLKTNFKLGNSLVEYILNNCNNNPGILNEVYLKAIDYFAIKNKEMNLKQLKKLLNKTNKKYEKIN</sequence>
<evidence type="ECO:0000313" key="5">
    <source>
        <dbReference type="EMBL" id="ADV34241.1"/>
    </source>
</evidence>
<evidence type="ECO:0000256" key="1">
    <source>
        <dbReference type="ARBA" id="ARBA00022741"/>
    </source>
</evidence>
<evidence type="ECO:0000313" key="4">
    <source>
        <dbReference type="EMBL" id="ADV34114.1"/>
    </source>
</evidence>
<dbReference type="GO" id="GO:0006310">
    <property type="term" value="P:DNA recombination"/>
    <property type="evidence" value="ECO:0007669"/>
    <property type="project" value="InterPro"/>
</dbReference>
<dbReference type="PANTHER" id="PTHR42848:SF1">
    <property type="entry name" value="HOLLIDAY JUNCTION BRANCH MIGRATION COMPLEX SUBUNIT RUVB"/>
    <property type="match status" value="1"/>
</dbReference>
<proteinExistence type="predicted"/>
<organism evidence="4 7">
    <name type="scientific">Mycoplasmopsis fermentans (strain M64)</name>
    <name type="common">Mycoplasma fermentans</name>
    <dbReference type="NCBI Taxonomy" id="943945"/>
    <lineage>
        <taxon>Bacteria</taxon>
        <taxon>Bacillati</taxon>
        <taxon>Mycoplasmatota</taxon>
        <taxon>Mycoplasmoidales</taxon>
        <taxon>Metamycoplasmataceae</taxon>
        <taxon>Mycoplasmopsis</taxon>
    </lineage>
</organism>
<dbReference type="GO" id="GO:0009378">
    <property type="term" value="F:four-way junction helicase activity"/>
    <property type="evidence" value="ECO:0007669"/>
    <property type="project" value="InterPro"/>
</dbReference>
<evidence type="ECO:0000259" key="3">
    <source>
        <dbReference type="Pfam" id="PF05496"/>
    </source>
</evidence>
<dbReference type="Proteomes" id="UP000007473">
    <property type="component" value="Chromosome"/>
</dbReference>
<dbReference type="PANTHER" id="PTHR42848">
    <property type="match status" value="1"/>
</dbReference>
<keyword evidence="4" id="KW-0347">Helicase</keyword>
<evidence type="ECO:0000313" key="7">
    <source>
        <dbReference type="Proteomes" id="UP000007473"/>
    </source>
</evidence>
<dbReference type="Pfam" id="PF05496">
    <property type="entry name" value="RuvB_N"/>
    <property type="match status" value="1"/>
</dbReference>
<dbReference type="InterPro" id="IPR027417">
    <property type="entry name" value="P-loop_NTPase"/>
</dbReference>
<keyword evidence="4" id="KW-0378">Hydrolase</keyword>
<protein>
    <submittedName>
        <fullName evidence="4 5">Holliday junction ATP-dependent DNA helicase RuvB</fullName>
    </submittedName>
</protein>
<reference evidence="4 7" key="2">
    <citation type="journal article" date="2011" name="J. Bacteriol.">
        <title>Genome sequence of the repetitive-sequence-rich Mycoplasma fermentans strain M64.</title>
        <authorList>
            <person name="Shu H.W."/>
            <person name="Liu T.T."/>
            <person name="Chang H.Y."/>
            <person name="Liu Y.M."/>
            <person name="Wu K.M."/>
            <person name="Shu H.Y."/>
            <person name="Tsai S.F."/>
            <person name="Hsiao K.J."/>
            <person name="Hu W.S."/>
            <person name="Ng W.V."/>
        </authorList>
    </citation>
    <scope>NUCLEOTIDE SEQUENCE [LARGE SCALE GENOMIC DNA]</scope>
    <source>
        <strain evidence="4 7">M64</strain>
    </source>
</reference>
<dbReference type="RefSeq" id="WP_013526657.1">
    <property type="nucleotide sequence ID" value="NC_014921.1"/>
</dbReference>
<reference evidence="4" key="1">
    <citation type="submission" date="2010-12" db="EMBL/GenBank/DDBJ databases">
        <authorList>
            <person name="Shu H.-W."/>
            <person name="Liu T.-T."/>
            <person name="Hu W.S."/>
            <person name="Chang H.-Y."/>
            <person name="Hsiao K.-J."/>
            <person name="Tsai S.-F."/>
            <person name="Ng W.V."/>
        </authorList>
    </citation>
    <scope>NUCLEOTIDE SEQUENCE</scope>
    <source>
        <strain evidence="4">M64</strain>
    </source>
</reference>
<dbReference type="GO" id="GO:0005524">
    <property type="term" value="F:ATP binding"/>
    <property type="evidence" value="ECO:0007669"/>
    <property type="project" value="UniProtKB-KW"/>
</dbReference>
<keyword evidence="1" id="KW-0547">Nucleotide-binding</keyword>
<feature type="domain" description="RuvB-like AAA+ ATPase" evidence="3">
    <location>
        <begin position="4"/>
        <end position="143"/>
    </location>
</feature>
<dbReference type="KEGG" id="mfm:MfeM64YM_0477"/>
<dbReference type="EMBL" id="CP002458">
    <property type="protein sequence ID" value="ADV34475.1"/>
    <property type="molecule type" value="Genomic_DNA"/>
</dbReference>